<dbReference type="EMBL" id="AABAGT010000015">
    <property type="protein sequence ID" value="EAG0867694.1"/>
    <property type="molecule type" value="Genomic_DNA"/>
</dbReference>
<name>A0A5L3SLA5_LISMN</name>
<evidence type="ECO:0000313" key="31">
    <source>
        <dbReference type="Proteomes" id="UP000331186"/>
    </source>
</evidence>
<evidence type="ECO:0000313" key="12">
    <source>
        <dbReference type="EMBL" id="EAE1340032.1"/>
    </source>
</evidence>
<dbReference type="AlphaFoldDB" id="A0A5L3SLA5"/>
<evidence type="ECO:0000313" key="27">
    <source>
        <dbReference type="EMBL" id="EDN9630580.1"/>
    </source>
</evidence>
<dbReference type="GO" id="GO:0009007">
    <property type="term" value="F:site-specific DNA-methyltransferase (adenine-specific) activity"/>
    <property type="evidence" value="ECO:0007669"/>
    <property type="project" value="UniProtKB-EC"/>
</dbReference>
<proteinExistence type="predicted"/>
<evidence type="ECO:0000256" key="1">
    <source>
        <dbReference type="ARBA" id="ARBA00011900"/>
    </source>
</evidence>
<dbReference type="EMBL" id="DABJAN010000006">
    <property type="protein sequence ID" value="HAJ9594510.1"/>
    <property type="molecule type" value="Genomic_DNA"/>
</dbReference>
<evidence type="ECO:0000313" key="28">
    <source>
        <dbReference type="EMBL" id="EDN9631000.1"/>
    </source>
</evidence>
<dbReference type="EMBL" id="DABJAN010000014">
    <property type="protein sequence ID" value="HAJ9594852.1"/>
    <property type="molecule type" value="Genomic_DNA"/>
</dbReference>
<dbReference type="EMBL" id="AAAQQZ010000008">
    <property type="protein sequence ID" value="EAE1340032.1"/>
    <property type="molecule type" value="Genomic_DNA"/>
</dbReference>
<evidence type="ECO:0000313" key="33">
    <source>
        <dbReference type="Proteomes" id="UP000354255"/>
    </source>
</evidence>
<dbReference type="Proteomes" id="UP000843503">
    <property type="component" value="Unassembled WGS sequence"/>
</dbReference>
<dbReference type="EMBL" id="AANDQG010000032">
    <property type="protein sequence ID" value="EDN9631000.1"/>
    <property type="molecule type" value="Genomic_DNA"/>
</dbReference>
<dbReference type="Pfam" id="PF20465">
    <property type="entry name" value="MmeI_hel"/>
    <property type="match status" value="1"/>
</dbReference>
<dbReference type="InterPro" id="IPR050953">
    <property type="entry name" value="N4_N6_ade-DNA_methylase"/>
</dbReference>
<dbReference type="Proteomes" id="UP000379076">
    <property type="component" value="Unassembled WGS sequence"/>
</dbReference>
<dbReference type="EMBL" id="AABGHY010000008">
    <property type="protein sequence ID" value="EAH3294995.1"/>
    <property type="molecule type" value="Genomic_DNA"/>
</dbReference>
<feature type="domain" description="MmeI-like C-terminal" evidence="8">
    <location>
        <begin position="837"/>
        <end position="912"/>
    </location>
</feature>
<dbReference type="Gene3D" id="3.40.50.150">
    <property type="entry name" value="Vaccinia Virus protein VP39"/>
    <property type="match status" value="1"/>
</dbReference>
<dbReference type="EMBL" id="AAAQQZ010000019">
    <property type="protein sequence ID" value="EAE1340374.1"/>
    <property type="molecule type" value="Genomic_DNA"/>
</dbReference>
<evidence type="ECO:0000313" key="34">
    <source>
        <dbReference type="Proteomes" id="UP000358545"/>
    </source>
</evidence>
<evidence type="ECO:0000313" key="35">
    <source>
        <dbReference type="Proteomes" id="UP000379076"/>
    </source>
</evidence>
<evidence type="ECO:0000313" key="20">
    <source>
        <dbReference type="EMBL" id="EAH2282796.1"/>
    </source>
</evidence>
<evidence type="ECO:0000313" key="42">
    <source>
        <dbReference type="Proteomes" id="UP000843503"/>
    </source>
</evidence>
<evidence type="ECO:0000313" key="11">
    <source>
        <dbReference type="EMBL" id="EAC9040887.1"/>
    </source>
</evidence>
<dbReference type="Proteomes" id="UP000350032">
    <property type="component" value="Unassembled WGS sequence"/>
</dbReference>
<comment type="catalytic activity">
    <reaction evidence="4">
        <text>a 2'-deoxyadenosine in DNA + S-adenosyl-L-methionine = an N(6)-methyl-2'-deoxyadenosine in DNA + S-adenosyl-L-homocysteine + H(+)</text>
        <dbReference type="Rhea" id="RHEA:15197"/>
        <dbReference type="Rhea" id="RHEA-COMP:12418"/>
        <dbReference type="Rhea" id="RHEA-COMP:12419"/>
        <dbReference type="ChEBI" id="CHEBI:15378"/>
        <dbReference type="ChEBI" id="CHEBI:57856"/>
        <dbReference type="ChEBI" id="CHEBI:59789"/>
        <dbReference type="ChEBI" id="CHEBI:90615"/>
        <dbReference type="ChEBI" id="CHEBI:90616"/>
        <dbReference type="EC" id="2.1.1.72"/>
    </reaction>
</comment>
<evidence type="ECO:0000313" key="29">
    <source>
        <dbReference type="EMBL" id="HAJ9594510.1"/>
    </source>
</evidence>
<reference evidence="33 34" key="3">
    <citation type="submission" date="2018-06" db="EMBL/GenBank/DDBJ databases">
        <authorList>
            <consortium name="PulseNet: The National Subtyping Network for Foodborne Disease Surveillance"/>
            <person name="Tarr C.L."/>
            <person name="Trees E."/>
            <person name="Katz L.S."/>
            <person name="Carleton-Romer H.A."/>
            <person name="Stroika S."/>
            <person name="Kucerova Z."/>
            <person name="Roache K.F."/>
            <person name="Sabol A.L."/>
            <person name="Besser J."/>
            <person name="Gerner-Smidt P."/>
        </authorList>
    </citation>
    <scope>NUCLEOTIDE SEQUENCE [LARGE SCALE GENOMIC DNA]</scope>
    <source>
        <strain evidence="11 33">PNUSAL000910</strain>
        <strain evidence="17 34">PNUSAL002180</strain>
        <strain evidence="24 32">PNUSAL004402</strain>
    </source>
</reference>
<dbReference type="Proteomes" id="UP000549379">
    <property type="component" value="Unassembled WGS sequence"/>
</dbReference>
<dbReference type="EMBL" id="AABFVG010000008">
    <property type="protein sequence ID" value="EAH2282796.1"/>
    <property type="molecule type" value="Genomic_DNA"/>
</dbReference>
<evidence type="ECO:0000313" key="37">
    <source>
        <dbReference type="Proteomes" id="UP000458487"/>
    </source>
</evidence>
<evidence type="ECO:0000259" key="7">
    <source>
        <dbReference type="Pfam" id="PF20466"/>
    </source>
</evidence>
<evidence type="ECO:0000313" key="19">
    <source>
        <dbReference type="EMBL" id="EAG9519237.1"/>
    </source>
</evidence>
<dbReference type="RefSeq" id="WP_003731099.1">
    <property type="nucleotide sequence ID" value="NZ_CADFVC010000037.1"/>
</dbReference>
<dbReference type="Proteomes" id="UP000354255">
    <property type="component" value="Unassembled WGS sequence"/>
</dbReference>
<dbReference type="Proteomes" id="UP000358545">
    <property type="component" value="Unassembled WGS sequence"/>
</dbReference>
<evidence type="ECO:0000313" key="21">
    <source>
        <dbReference type="EMBL" id="EAH2283597.1"/>
    </source>
</evidence>
<dbReference type="InterPro" id="IPR046819">
    <property type="entry name" value="MmeI_hel"/>
</dbReference>
<dbReference type="Pfam" id="PF20473">
    <property type="entry name" value="MmeI_Mtase"/>
    <property type="match status" value="1"/>
</dbReference>
<dbReference type="REBASE" id="188309">
    <property type="entry name" value="Lmo6907II"/>
</dbReference>
<reference evidence="38 39" key="4">
    <citation type="submission" date="2019-04" db="EMBL/GenBank/DDBJ databases">
        <authorList>
            <person name="Ashton P.M."/>
            <person name="Dallman T."/>
            <person name="Nair S."/>
            <person name="De Pinna E."/>
            <person name="Peters T."/>
            <person name="Grant K."/>
        </authorList>
    </citation>
    <scope>NUCLEOTIDE SEQUENCE [LARGE SCALE GENOMIC DNA]</scope>
    <source>
        <strain evidence="20 39">282333</strain>
        <strain evidence="22 38">282352</strain>
        <strain evidence="19 40">289003</strain>
        <strain evidence="27 37">833351</strain>
        <strain evidence="14">RL15000286</strain>
    </source>
</reference>
<evidence type="ECO:0000313" key="23">
    <source>
        <dbReference type="EMBL" id="EAH3295961.1"/>
    </source>
</evidence>
<dbReference type="EMBL" id="AAASLB010000007">
    <property type="protein sequence ID" value="EAE4942726.1"/>
    <property type="molecule type" value="Genomic_DNA"/>
</dbReference>
<dbReference type="EMBL" id="AAAKQF010000008">
    <property type="protein sequence ID" value="EAC9040887.1"/>
    <property type="molecule type" value="Genomic_DNA"/>
</dbReference>
<evidence type="ECO:0000313" key="10">
    <source>
        <dbReference type="EMBL" id="EAC6547748.1"/>
    </source>
</evidence>
<dbReference type="Proteomes" id="UP000393182">
    <property type="component" value="Unassembled WGS sequence"/>
</dbReference>
<evidence type="ECO:0000259" key="9">
    <source>
        <dbReference type="Pfam" id="PF20473"/>
    </source>
</evidence>
<dbReference type="Proteomes" id="UP000458487">
    <property type="component" value="Unassembled WGS sequence"/>
</dbReference>
<dbReference type="Pfam" id="PF20464">
    <property type="entry name" value="MmeI_N"/>
    <property type="match status" value="1"/>
</dbReference>
<sequence length="914" mass="103707">MAKNKVLNITEIEDGVKKILSNRGDDFITQFLSLYDIPKTSITRAKSKFDNGEPFVIKNKLHYEEIEGDVVIAIDAIAQSIKEQKSKPRYILVNDYLDIAAIDTKTHETLNIPIEELPANADFFLAWNGIEKADYQAENPADRKAAERFAKLYDVVAKDNPDANEHAFNLFLIRVLFLLFAEDTGIMNKGSFTNVLKTRTAEDGSNFNEVIKELFAILDINELARNGKDEWLLEFPYVNGKLFGESHVDLTFSKVSRELLIEAGELLNWNEINPDILGAMIQSVASAEDRHVAGMHYTSVPNIMKVIKPLFLDDLTESFETLKLRSEENELKDITEKTRNDNKRTIINDLSALLTRISNIKFLDPASGSGNFLIIAYKEIRRLEIKILQLLGDLQNNDSMPLSVIHLGNFNGIELDDFAHEVARLSLWIAEHQMNKELEEAIPGTIAELLPLKDAGNIVCANSLRVDWDQVTHFSKEDEIYIMGNPPYIGAKKQTPLQKEELESALDGNKKYKKIDYIAGWFYKGAKFIAKYNASLAFVTTNSISQGEQVAMIWPDIFKFAQIFFAYGSFKWSNSAKNNAGVTVAIIGLTSKTEHKDKFLFSEDIKKKVSSIGPYLAEGDEIIVATANSSIAGFPNAYLGSLPLDGGNFIFDETDRNDFIQKYPALSNLVKKYIGSSELIKQEYRYVLWMNEEEYIEHKDNPVISERVEKVKHFRKNGGQSAQGAVDRSYEFFTKNQREQAISNNRKHSKKEMKTIIIPRVSSENRSVVPMGIVGEDTVVSDSATAVYNAPMWLLGLLESRMHMVWLRSIGGKLKTDYRYSAGLVYNTFPIQNLSTQRKNEIARVMTEILDLREYEGGTLADLYNKDSMPESLRKKHEELDGIVDRAYQQRPFESDEDRLGTLLKLYQEMTTND</sequence>
<dbReference type="Proteomes" id="UP000427828">
    <property type="component" value="Unassembled WGS sequence"/>
</dbReference>
<dbReference type="EMBL" id="AABFVG010000048">
    <property type="protein sequence ID" value="EAH2283597.1"/>
    <property type="molecule type" value="Genomic_DNA"/>
</dbReference>
<keyword evidence="2 17" id="KW-0489">Methyltransferase</keyword>
<evidence type="ECO:0000256" key="2">
    <source>
        <dbReference type="ARBA" id="ARBA00022603"/>
    </source>
</evidence>
<dbReference type="Proteomes" id="UP000546397">
    <property type="component" value="Unassembled WGS sequence"/>
</dbReference>
<dbReference type="EMBL" id="AAAJKI010000009">
    <property type="protein sequence ID" value="EAC6547748.1"/>
    <property type="molecule type" value="Genomic_DNA"/>
</dbReference>
<evidence type="ECO:0000259" key="6">
    <source>
        <dbReference type="Pfam" id="PF20465"/>
    </source>
</evidence>
<evidence type="ECO:0000313" key="17">
    <source>
        <dbReference type="EMBL" id="EAG0868886.1"/>
    </source>
</evidence>
<evidence type="ECO:0000259" key="5">
    <source>
        <dbReference type="Pfam" id="PF20464"/>
    </source>
</evidence>
<dbReference type="Pfam" id="PF20466">
    <property type="entry name" value="MmeI_TRD"/>
    <property type="match status" value="1"/>
</dbReference>
<evidence type="ECO:0000313" key="18">
    <source>
        <dbReference type="EMBL" id="EAG2996217.1"/>
    </source>
</evidence>
<reference evidence="29" key="5">
    <citation type="submission" date="2020-05" db="EMBL/GenBank/DDBJ databases">
        <authorList>
            <consortium name="NCBI Pathogen Detection Project"/>
        </authorList>
    </citation>
    <scope>NUCLEOTIDE SEQUENCE</scope>
    <source>
        <strain evidence="29">2017-325981-023-01</strain>
    </source>
</reference>
<evidence type="ECO:0000313" key="32">
    <source>
        <dbReference type="Proteomes" id="UP000350032"/>
    </source>
</evidence>
<reference evidence="29 42" key="1">
    <citation type="journal article" date="2018" name="Genome Biol.">
        <title>SKESA: strategic k-mer extension for scrupulous assemblies.</title>
        <authorList>
            <person name="Souvorov A."/>
            <person name="Agarwala R."/>
            <person name="Lipman D.J."/>
        </authorList>
    </citation>
    <scope>NUCLEOTIDE SEQUENCE [LARGE SCALE GENOMIC DNA]</scope>
    <source>
        <strain evidence="29">2017-325981-023-01</strain>
    </source>
</reference>
<evidence type="ECO:0000313" key="25">
    <source>
        <dbReference type="EMBL" id="EAK8899142.1"/>
    </source>
</evidence>
<feature type="domain" description="MmeI-like N-terminal" evidence="5">
    <location>
        <begin position="8"/>
        <end position="156"/>
    </location>
</feature>
<organism evidence="17 34">
    <name type="scientific">Listeria monocytogenes</name>
    <dbReference type="NCBI Taxonomy" id="1639"/>
    <lineage>
        <taxon>Bacteria</taxon>
        <taxon>Bacillati</taxon>
        <taxon>Bacillota</taxon>
        <taxon>Bacilli</taxon>
        <taxon>Bacillales</taxon>
        <taxon>Listeriaceae</taxon>
        <taxon>Listeria</taxon>
    </lineage>
</organism>
<evidence type="ECO:0000313" key="38">
    <source>
        <dbReference type="Proteomes" id="UP000530452"/>
    </source>
</evidence>
<evidence type="ECO:0000313" key="40">
    <source>
        <dbReference type="Proteomes" id="UP000546397"/>
    </source>
</evidence>
<dbReference type="EMBL" id="AANDQG010000007">
    <property type="protein sequence ID" value="EDN9630580.1"/>
    <property type="molecule type" value="Genomic_DNA"/>
</dbReference>
<evidence type="ECO:0000313" key="16">
    <source>
        <dbReference type="EMBL" id="EAG0867694.1"/>
    </source>
</evidence>
<comment type="caution">
    <text evidence="17">The sequence shown here is derived from an EMBL/GenBank/DDBJ whole genome shotgun (WGS) entry which is preliminary data.</text>
</comment>
<dbReference type="Pfam" id="PF20467">
    <property type="entry name" value="MmeI_C"/>
    <property type="match status" value="1"/>
</dbReference>
<dbReference type="Proteomes" id="UP000331186">
    <property type="component" value="Unassembled WGS sequence"/>
</dbReference>
<evidence type="ECO:0000313" key="39">
    <source>
        <dbReference type="Proteomes" id="UP000533021"/>
    </source>
</evidence>
<evidence type="ECO:0000313" key="41">
    <source>
        <dbReference type="Proteomes" id="UP000549379"/>
    </source>
</evidence>
<dbReference type="InterPro" id="IPR046817">
    <property type="entry name" value="MmeI_N"/>
</dbReference>
<feature type="domain" description="MmeI-like target recognition" evidence="7">
    <location>
        <begin position="619"/>
        <end position="833"/>
    </location>
</feature>
<evidence type="ECO:0000313" key="22">
    <source>
        <dbReference type="EMBL" id="EAH3294995.1"/>
    </source>
</evidence>
<evidence type="ECO:0000256" key="3">
    <source>
        <dbReference type="ARBA" id="ARBA00022679"/>
    </source>
</evidence>
<dbReference type="Proteomes" id="UP000533021">
    <property type="component" value="Unassembled WGS sequence"/>
</dbReference>
<dbReference type="EMBL" id="AAASLB010000036">
    <property type="protein sequence ID" value="EAE4943539.1"/>
    <property type="molecule type" value="Genomic_DNA"/>
</dbReference>
<feature type="domain" description="MmeI-like DNA-methyltransferase" evidence="9">
    <location>
        <begin position="347"/>
        <end position="601"/>
    </location>
</feature>
<evidence type="ECO:0000313" key="26">
    <source>
        <dbReference type="EMBL" id="ECX6925384.1"/>
    </source>
</evidence>
<dbReference type="InterPro" id="IPR046816">
    <property type="entry name" value="MmeI_Mtase"/>
</dbReference>
<dbReference type="EMBL" id="AABEMN010000006">
    <property type="protein sequence ID" value="EAG9519237.1"/>
    <property type="molecule type" value="Genomic_DNA"/>
</dbReference>
<accession>A0A5L3SLA5</accession>
<evidence type="ECO:0000256" key="4">
    <source>
        <dbReference type="ARBA" id="ARBA00047942"/>
    </source>
</evidence>
<keyword evidence="3 17" id="KW-0808">Transferase</keyword>
<dbReference type="InterPro" id="IPR029063">
    <property type="entry name" value="SAM-dependent_MTases_sf"/>
</dbReference>
<dbReference type="InterPro" id="IPR046820">
    <property type="entry name" value="MmeI_TRD"/>
</dbReference>
<evidence type="ECO:0000259" key="8">
    <source>
        <dbReference type="Pfam" id="PF20467"/>
    </source>
</evidence>
<dbReference type="EMBL" id="AABBHO010000006">
    <property type="protein sequence ID" value="EAG2996217.1"/>
    <property type="molecule type" value="Genomic_DNA"/>
</dbReference>
<protein>
    <recommendedName>
        <fullName evidence="1">site-specific DNA-methyltransferase (adenine-specific)</fullName>
        <ecNumber evidence="1">2.1.1.72</ecNumber>
    </recommendedName>
</protein>
<evidence type="ECO:0000313" key="15">
    <source>
        <dbReference type="EMBL" id="EAE4943539.1"/>
    </source>
</evidence>
<dbReference type="GO" id="GO:0032259">
    <property type="term" value="P:methylation"/>
    <property type="evidence" value="ECO:0007669"/>
    <property type="project" value="UniProtKB-KW"/>
</dbReference>
<dbReference type="PANTHER" id="PTHR33841">
    <property type="entry name" value="DNA METHYLTRANSFERASE YEEA-RELATED"/>
    <property type="match status" value="1"/>
</dbReference>
<dbReference type="InterPro" id="IPR046818">
    <property type="entry name" value="MmeI_C"/>
</dbReference>
<dbReference type="EMBL" id="AACJYH010000031">
    <property type="protein sequence ID" value="EAK8899142.1"/>
    <property type="molecule type" value="Genomic_DNA"/>
</dbReference>
<evidence type="ECO:0000313" key="14">
    <source>
        <dbReference type="EMBL" id="EAE4942726.1"/>
    </source>
</evidence>
<dbReference type="SUPFAM" id="SSF53335">
    <property type="entry name" value="S-adenosyl-L-methionine-dependent methyltransferases"/>
    <property type="match status" value="1"/>
</dbReference>
<evidence type="ECO:0000313" key="13">
    <source>
        <dbReference type="EMBL" id="EAE1340374.1"/>
    </source>
</evidence>
<dbReference type="EC" id="2.1.1.72" evidence="1"/>
<evidence type="ECO:0000313" key="24">
    <source>
        <dbReference type="EMBL" id="EAK8898557.1"/>
    </source>
</evidence>
<gene>
    <name evidence="16" type="ORF">A8L61_10450</name>
    <name evidence="17" type="ORF">A8L61_16665</name>
    <name evidence="12" type="ORF">ART25_14020</name>
    <name evidence="13" type="ORF">ART25_15815</name>
    <name evidence="18" type="ORF">B5K54_02790</name>
    <name evidence="26" type="ORF">BCZ19_11940</name>
    <name evidence="20" type="ORF">D4920_11990</name>
    <name evidence="21" type="ORF">D4920_16140</name>
    <name evidence="19" type="ORF">D4B11_05600</name>
    <name evidence="22" type="ORF">D5N24_11345</name>
    <name evidence="23" type="ORF">D5N24_16385</name>
    <name evidence="24" type="ORF">D7104_12710</name>
    <name evidence="25" type="ORF">D7104_15775</name>
    <name evidence="10" type="ORF">DU018_05120</name>
    <name evidence="14" type="ORF">E1W56_11830</name>
    <name evidence="15" type="ORF">E1W56_15995</name>
    <name evidence="27" type="ORF">GI230_13310</name>
    <name evidence="28" type="ORF">GI230_15555</name>
    <name evidence="29" type="ORF">HQN34_002741</name>
    <name evidence="30" type="ORF">HQN34_003099</name>
    <name evidence="11" type="ORF">KV70_11760</name>
</gene>
<feature type="domain" description="MmeI-like helicase spacer" evidence="6">
    <location>
        <begin position="166"/>
        <end position="243"/>
    </location>
</feature>
<evidence type="ECO:0000313" key="36">
    <source>
        <dbReference type="Proteomes" id="UP000427828"/>
    </source>
</evidence>
<dbReference type="EMBL" id="AACJYH010000010">
    <property type="protein sequence ID" value="EAK8898557.1"/>
    <property type="molecule type" value="Genomic_DNA"/>
</dbReference>
<dbReference type="EMBL" id="AABGHY010000048">
    <property type="protein sequence ID" value="EAH3295961.1"/>
    <property type="molecule type" value="Genomic_DNA"/>
</dbReference>
<dbReference type="EMBL" id="AABAGT010000068">
    <property type="protein sequence ID" value="EAG0868886.1"/>
    <property type="molecule type" value="Genomic_DNA"/>
</dbReference>
<dbReference type="Proteomes" id="UP000530452">
    <property type="component" value="Unassembled WGS sequence"/>
</dbReference>
<reference evidence="35 36" key="2">
    <citation type="submission" date="2018-06" db="EMBL/GenBank/DDBJ databases">
        <authorList>
            <consortium name="GenomeTrakr: Next Generation Sequencing Network for Food Pathogen Tracability"/>
        </authorList>
    </citation>
    <scope>NUCLEOTIDE SEQUENCE [LARGE SCALE GENOMIC DNA]</scope>
    <source>
        <strain evidence="18 41">10B02965A-1</strain>
        <strain evidence="12 35">FDA00006494</strain>
        <strain evidence="10 31">FDA00013332</strain>
        <strain evidence="26 36">FLAG-51482A</strain>
    </source>
</reference>
<dbReference type="PANTHER" id="PTHR33841:SF1">
    <property type="entry name" value="DNA METHYLTRANSFERASE A"/>
    <property type="match status" value="1"/>
</dbReference>
<evidence type="ECO:0000313" key="30">
    <source>
        <dbReference type="EMBL" id="HAJ9594852.1"/>
    </source>
</evidence>
<dbReference type="EMBL" id="AALAQH010000007">
    <property type="protein sequence ID" value="ECX6925384.1"/>
    <property type="molecule type" value="Genomic_DNA"/>
</dbReference>